<evidence type="ECO:0000313" key="1">
    <source>
        <dbReference type="EMBL" id="ABB15148.1"/>
    </source>
</evidence>
<dbReference type="STRING" id="246194.CHY_2172"/>
<proteinExistence type="predicted"/>
<gene>
    <name evidence="1" type="ordered locus">CHY_2172</name>
</gene>
<reference evidence="1 2" key="1">
    <citation type="journal article" date="2005" name="PLoS Genet.">
        <title>Life in hot carbon monoxide: the complete genome sequence of Carboxydothermus hydrogenoformans Z-2901.</title>
        <authorList>
            <person name="Wu M."/>
            <person name="Ren Q."/>
            <person name="Durkin A.S."/>
            <person name="Daugherty S.C."/>
            <person name="Brinkac L.M."/>
            <person name="Dodson R.J."/>
            <person name="Madupu R."/>
            <person name="Sullivan S.A."/>
            <person name="Kolonay J.F."/>
            <person name="Haft D.H."/>
            <person name="Nelson W.C."/>
            <person name="Tallon L.J."/>
            <person name="Jones K.M."/>
            <person name="Ulrich L.E."/>
            <person name="Gonzalez J.M."/>
            <person name="Zhulin I.B."/>
            <person name="Robb F.T."/>
            <person name="Eisen J.A."/>
        </authorList>
    </citation>
    <scope>NUCLEOTIDE SEQUENCE [LARGE SCALE GENOMIC DNA]</scope>
    <source>
        <strain evidence="2">ATCC BAA-161 / DSM 6008 / Z-2901</strain>
    </source>
</reference>
<sequence>MGSTIHPKHLTSTTFKDKYDNSCVNCHPLKIDVTPAVNERK</sequence>
<dbReference type="InParanoid" id="Q3AA48"/>
<name>Q3AA48_CARHZ</name>
<evidence type="ECO:0000313" key="2">
    <source>
        <dbReference type="Proteomes" id="UP000002706"/>
    </source>
</evidence>
<dbReference type="HOGENOM" id="CLU_3267457_0_0_9"/>
<organism evidence="1 2">
    <name type="scientific">Carboxydothermus hydrogenoformans (strain ATCC BAA-161 / DSM 6008 / Z-2901)</name>
    <dbReference type="NCBI Taxonomy" id="246194"/>
    <lineage>
        <taxon>Bacteria</taxon>
        <taxon>Bacillati</taxon>
        <taxon>Bacillota</taxon>
        <taxon>Clostridia</taxon>
        <taxon>Thermoanaerobacterales</taxon>
        <taxon>Thermoanaerobacteraceae</taxon>
        <taxon>Carboxydothermus</taxon>
    </lineage>
</organism>
<accession>Q3AA48</accession>
<keyword evidence="2" id="KW-1185">Reference proteome</keyword>
<dbReference type="AlphaFoldDB" id="Q3AA48"/>
<protein>
    <submittedName>
        <fullName evidence="1">Uncharacterized protein</fullName>
    </submittedName>
</protein>
<dbReference type="KEGG" id="chy:CHY_2172"/>
<dbReference type="Proteomes" id="UP000002706">
    <property type="component" value="Chromosome"/>
</dbReference>
<dbReference type="EMBL" id="CP000141">
    <property type="protein sequence ID" value="ABB15148.1"/>
    <property type="molecule type" value="Genomic_DNA"/>
</dbReference>